<dbReference type="InterPro" id="IPR012337">
    <property type="entry name" value="RNaseH-like_sf"/>
</dbReference>
<keyword evidence="3" id="KW-0863">Zinc-finger</keyword>
<gene>
    <name evidence="6" type="ORF">F8M41_021022</name>
</gene>
<comment type="subcellular location">
    <subcellularLocation>
        <location evidence="1">Nucleus</location>
    </subcellularLocation>
</comment>
<accession>A0A8H4B1P7</accession>
<keyword evidence="7" id="KW-1185">Reference proteome</keyword>
<keyword evidence="4" id="KW-0862">Zinc</keyword>
<reference evidence="6 7" key="1">
    <citation type="journal article" date="2019" name="Environ. Microbiol.">
        <title>At the nexus of three kingdoms: the genome of the mycorrhizal fungus Gigaspora margarita provides insights into plant, endobacterial and fungal interactions.</title>
        <authorList>
            <person name="Venice F."/>
            <person name="Ghignone S."/>
            <person name="Salvioli di Fossalunga A."/>
            <person name="Amselem J."/>
            <person name="Novero M."/>
            <person name="Xianan X."/>
            <person name="Sedzielewska Toro K."/>
            <person name="Morin E."/>
            <person name="Lipzen A."/>
            <person name="Grigoriev I.V."/>
            <person name="Henrissat B."/>
            <person name="Martin F.M."/>
            <person name="Bonfante P."/>
        </authorList>
    </citation>
    <scope>NUCLEOTIDE SEQUENCE [LARGE SCALE GENOMIC DNA]</scope>
    <source>
        <strain evidence="6 7">BEG34</strain>
    </source>
</reference>
<dbReference type="SUPFAM" id="SSF53098">
    <property type="entry name" value="Ribonuclease H-like"/>
    <property type="match status" value="1"/>
</dbReference>
<dbReference type="Proteomes" id="UP000439903">
    <property type="component" value="Unassembled WGS sequence"/>
</dbReference>
<evidence type="ECO:0000256" key="2">
    <source>
        <dbReference type="ARBA" id="ARBA00022723"/>
    </source>
</evidence>
<evidence type="ECO:0000256" key="4">
    <source>
        <dbReference type="ARBA" id="ARBA00022833"/>
    </source>
</evidence>
<dbReference type="OrthoDB" id="2381924at2759"/>
<evidence type="ECO:0000256" key="1">
    <source>
        <dbReference type="ARBA" id="ARBA00004123"/>
    </source>
</evidence>
<dbReference type="GO" id="GO:0008270">
    <property type="term" value="F:zinc ion binding"/>
    <property type="evidence" value="ECO:0007669"/>
    <property type="project" value="UniProtKB-KW"/>
</dbReference>
<sequence>MGNRKNLTFSDKNHFQYFAHVLNLAVQAGLKHLKEEIEQIRNIILKYRSSSQWQQKFSKILMLNNINLVSNLDVPTCWNFIFYII</sequence>
<protein>
    <submittedName>
        <fullName evidence="6">Zinc finger bed domain-containing protein ricesleeper 2-like</fullName>
    </submittedName>
</protein>
<evidence type="ECO:0000256" key="5">
    <source>
        <dbReference type="ARBA" id="ARBA00023242"/>
    </source>
</evidence>
<evidence type="ECO:0000313" key="6">
    <source>
        <dbReference type="EMBL" id="KAF0552780.1"/>
    </source>
</evidence>
<dbReference type="PANTHER" id="PTHR46481">
    <property type="entry name" value="ZINC FINGER BED DOMAIN-CONTAINING PROTEIN 4"/>
    <property type="match status" value="1"/>
</dbReference>
<keyword evidence="2" id="KW-0479">Metal-binding</keyword>
<comment type="caution">
    <text evidence="6">The sequence shown here is derived from an EMBL/GenBank/DDBJ whole genome shotgun (WGS) entry which is preliminary data.</text>
</comment>
<dbReference type="AlphaFoldDB" id="A0A8H4B1P7"/>
<dbReference type="InterPro" id="IPR052035">
    <property type="entry name" value="ZnF_BED_domain_contain"/>
</dbReference>
<dbReference type="PANTHER" id="PTHR46481:SF10">
    <property type="entry name" value="ZINC FINGER BED DOMAIN-CONTAINING PROTEIN 39"/>
    <property type="match status" value="1"/>
</dbReference>
<dbReference type="EMBL" id="WTPW01000061">
    <property type="protein sequence ID" value="KAF0552780.1"/>
    <property type="molecule type" value="Genomic_DNA"/>
</dbReference>
<name>A0A8H4B1P7_GIGMA</name>
<evidence type="ECO:0000256" key="3">
    <source>
        <dbReference type="ARBA" id="ARBA00022771"/>
    </source>
</evidence>
<evidence type="ECO:0000313" key="7">
    <source>
        <dbReference type="Proteomes" id="UP000439903"/>
    </source>
</evidence>
<keyword evidence="5" id="KW-0539">Nucleus</keyword>
<organism evidence="6 7">
    <name type="scientific">Gigaspora margarita</name>
    <dbReference type="NCBI Taxonomy" id="4874"/>
    <lineage>
        <taxon>Eukaryota</taxon>
        <taxon>Fungi</taxon>
        <taxon>Fungi incertae sedis</taxon>
        <taxon>Mucoromycota</taxon>
        <taxon>Glomeromycotina</taxon>
        <taxon>Glomeromycetes</taxon>
        <taxon>Diversisporales</taxon>
        <taxon>Gigasporaceae</taxon>
        <taxon>Gigaspora</taxon>
    </lineage>
</organism>
<dbReference type="GO" id="GO:0005634">
    <property type="term" value="C:nucleus"/>
    <property type="evidence" value="ECO:0007669"/>
    <property type="project" value="UniProtKB-SubCell"/>
</dbReference>
<proteinExistence type="predicted"/>